<dbReference type="GO" id="GO:0005524">
    <property type="term" value="F:ATP binding"/>
    <property type="evidence" value="ECO:0007669"/>
    <property type="project" value="UniProtKB-KW"/>
</dbReference>
<evidence type="ECO:0000313" key="3">
    <source>
        <dbReference type="EMBL" id="MEC4174903.1"/>
    </source>
</evidence>
<dbReference type="EMBL" id="JAYMFF010000002">
    <property type="protein sequence ID" value="MEC4174903.1"/>
    <property type="molecule type" value="Genomic_DNA"/>
</dbReference>
<keyword evidence="3" id="KW-0067">ATP-binding</keyword>
<keyword evidence="4" id="KW-1185">Reference proteome</keyword>
<organism evidence="3 4">
    <name type="scientific">Adlercreutzia wanghongyangiae</name>
    <dbReference type="NCBI Taxonomy" id="3111451"/>
    <lineage>
        <taxon>Bacteria</taxon>
        <taxon>Bacillati</taxon>
        <taxon>Actinomycetota</taxon>
        <taxon>Coriobacteriia</taxon>
        <taxon>Eggerthellales</taxon>
        <taxon>Eggerthellaceae</taxon>
        <taxon>Adlercreutzia</taxon>
    </lineage>
</organism>
<dbReference type="Pfam" id="PF13749">
    <property type="entry name" value="HATPase_c_4"/>
    <property type="match status" value="1"/>
</dbReference>
<dbReference type="InterPro" id="IPR036388">
    <property type="entry name" value="WH-like_DNA-bd_sf"/>
</dbReference>
<dbReference type="InterPro" id="IPR038475">
    <property type="entry name" value="RecG_C_sf"/>
</dbReference>
<feature type="domain" description="Schlafen AlbA-2" evidence="2">
    <location>
        <begin position="17"/>
        <end position="142"/>
    </location>
</feature>
<dbReference type="InterPro" id="IPR036390">
    <property type="entry name" value="WH_DNA-bd_sf"/>
</dbReference>
<protein>
    <submittedName>
        <fullName evidence="3">ATP-binding protein</fullName>
    </submittedName>
</protein>
<evidence type="ECO:0000256" key="1">
    <source>
        <dbReference type="SAM" id="MobiDB-lite"/>
    </source>
</evidence>
<name>A0ABU6IEN8_9ACTN</name>
<proteinExistence type="predicted"/>
<reference evidence="3 4" key="1">
    <citation type="submission" date="2024-01" db="EMBL/GenBank/DDBJ databases">
        <title>novel species in genus Adlercreutzia.</title>
        <authorList>
            <person name="Liu X."/>
        </authorList>
    </citation>
    <scope>NUCLEOTIDE SEQUENCE [LARGE SCALE GENOMIC DNA]</scope>
    <source>
        <strain evidence="3 4">R7</strain>
    </source>
</reference>
<dbReference type="Proteomes" id="UP001349994">
    <property type="component" value="Unassembled WGS sequence"/>
</dbReference>
<feature type="region of interest" description="Disordered" evidence="1">
    <location>
        <begin position="416"/>
        <end position="442"/>
    </location>
</feature>
<keyword evidence="3" id="KW-0547">Nucleotide-binding</keyword>
<dbReference type="SUPFAM" id="SSF46785">
    <property type="entry name" value="Winged helix' DNA-binding domain"/>
    <property type="match status" value="1"/>
</dbReference>
<gene>
    <name evidence="3" type="ORF">VIN30_00360</name>
</gene>
<dbReference type="Gene3D" id="1.10.10.10">
    <property type="entry name" value="Winged helix-like DNA-binding domain superfamily/Winged helix DNA-binding domain"/>
    <property type="match status" value="1"/>
</dbReference>
<evidence type="ECO:0000313" key="4">
    <source>
        <dbReference type="Proteomes" id="UP001349994"/>
    </source>
</evidence>
<sequence length="508" mass="57168">MALPTNLTTLLEGGVVEWGRLEFKETWDPEASLKTICAFANDLDNWGGGYLVIGVRSTDDGTPGELVGVDPAKVDAYLKDMLNKCKLIQPDYAPITEVVKHEGKLFIMVWAPGGSQRPYSSPKVPTGKPSERIYWIRKMSSTIKPSEAEKRDLYTLANNIPFDDCINHDADLADLNISLIKGYLKEVGSSLYQHADTLDFRDLCRNMNIVAGPDEYLKPKNVGLMFFSMTPEKFFPYAQIDIVEFPEGEGGDRIIEHTFTGPLHQQLRDALQYLKNTVVEEQVVKRPDAAEAERFFNYPYAAIEESLSNAVYHKGYDSREPIEVRVLPDRIEILSHPGADRSISIEGLRAYRALSRRYRNRRVGEFLKEMRLTEGRNTGLAKILRASRENGSPDPLFETDEERLYFLVTLYANQPSDISPSDAEGTRGSRGSRTGQDSPAEAAARISGQLRRARLLAFVSENPHATIEDIRLHLHVARATVDRDIRALKQEGRLQRRGAAARGEWIVL</sequence>
<dbReference type="InterPro" id="IPR007421">
    <property type="entry name" value="Schlafen_AlbA_2_dom"/>
</dbReference>
<accession>A0ABU6IEN8</accession>
<dbReference type="Gene3D" id="3.30.950.30">
    <property type="entry name" value="Schlafen, AAA domain"/>
    <property type="match status" value="1"/>
</dbReference>
<dbReference type="Gene3D" id="3.30.565.60">
    <property type="match status" value="1"/>
</dbReference>
<dbReference type="RefSeq" id="WP_338208353.1">
    <property type="nucleotide sequence ID" value="NZ_JAYMFF010000002.1"/>
</dbReference>
<comment type="caution">
    <text evidence="3">The sequence shown here is derived from an EMBL/GenBank/DDBJ whole genome shotgun (WGS) entry which is preliminary data.</text>
</comment>
<evidence type="ECO:0000259" key="2">
    <source>
        <dbReference type="Pfam" id="PF04326"/>
    </source>
</evidence>
<dbReference type="PANTHER" id="PTHR30595">
    <property type="entry name" value="GLPR-RELATED TRANSCRIPTIONAL REPRESSOR"/>
    <property type="match status" value="1"/>
</dbReference>
<dbReference type="InterPro" id="IPR038461">
    <property type="entry name" value="Schlafen_AlbA_2_dom_sf"/>
</dbReference>
<dbReference type="Pfam" id="PF04326">
    <property type="entry name" value="SLFN_AlbA_2"/>
    <property type="match status" value="1"/>
</dbReference>
<dbReference type="PANTHER" id="PTHR30595:SF6">
    <property type="entry name" value="SCHLAFEN ALBA-2 DOMAIN-CONTAINING PROTEIN"/>
    <property type="match status" value="1"/>
</dbReference>